<comment type="caution">
    <text evidence="7">The sequence shown here is derived from an EMBL/GenBank/DDBJ whole genome shotgun (WGS) entry which is preliminary data.</text>
</comment>
<evidence type="ECO:0000259" key="6">
    <source>
        <dbReference type="Pfam" id="PF13458"/>
    </source>
</evidence>
<gene>
    <name evidence="7" type="ORF">ABVQ20_37250</name>
</gene>
<organism evidence="7 8">
    <name type="scientific">Mesorhizobium shangrilense</name>
    <dbReference type="NCBI Taxonomy" id="460060"/>
    <lineage>
        <taxon>Bacteria</taxon>
        <taxon>Pseudomonadati</taxon>
        <taxon>Pseudomonadota</taxon>
        <taxon>Alphaproteobacteria</taxon>
        <taxon>Hyphomicrobiales</taxon>
        <taxon>Phyllobacteriaceae</taxon>
        <taxon>Mesorhizobium</taxon>
    </lineage>
</organism>
<evidence type="ECO:0000256" key="5">
    <source>
        <dbReference type="SAM" id="SignalP"/>
    </source>
</evidence>
<dbReference type="PANTHER" id="PTHR47151:SF2">
    <property type="entry name" value="AMINO ACID BINDING PROTEIN"/>
    <property type="match status" value="1"/>
</dbReference>
<dbReference type="InterPro" id="IPR000709">
    <property type="entry name" value="Leu_Ile_Val-bd"/>
</dbReference>
<dbReference type="SUPFAM" id="SSF53822">
    <property type="entry name" value="Periplasmic binding protein-like I"/>
    <property type="match status" value="1"/>
</dbReference>
<dbReference type="PANTHER" id="PTHR47151">
    <property type="entry name" value="LEU/ILE/VAL-BINDING ABC TRANSPORTER SUBUNIT"/>
    <property type="match status" value="1"/>
</dbReference>
<dbReference type="Pfam" id="PF13458">
    <property type="entry name" value="Peripla_BP_6"/>
    <property type="match status" value="1"/>
</dbReference>
<evidence type="ECO:0000313" key="7">
    <source>
        <dbReference type="EMBL" id="MET2832585.1"/>
    </source>
</evidence>
<dbReference type="EMBL" id="JBEWSZ010000011">
    <property type="protein sequence ID" value="MET2832585.1"/>
    <property type="molecule type" value="Genomic_DNA"/>
</dbReference>
<accession>A0ABV2DR82</accession>
<dbReference type="RefSeq" id="WP_354464806.1">
    <property type="nucleotide sequence ID" value="NZ_JBEWSZ010000011.1"/>
</dbReference>
<name>A0ABV2DR82_9HYPH</name>
<keyword evidence="3 5" id="KW-0732">Signal</keyword>
<evidence type="ECO:0000256" key="1">
    <source>
        <dbReference type="ARBA" id="ARBA00010062"/>
    </source>
</evidence>
<feature type="chain" id="PRO_5046277973" evidence="5">
    <location>
        <begin position="23"/>
        <end position="365"/>
    </location>
</feature>
<dbReference type="Proteomes" id="UP001548832">
    <property type="component" value="Unassembled WGS sequence"/>
</dbReference>
<feature type="domain" description="Leucine-binding protein" evidence="6">
    <location>
        <begin position="24"/>
        <end position="347"/>
    </location>
</feature>
<reference evidence="7 8" key="1">
    <citation type="submission" date="2024-06" db="EMBL/GenBank/DDBJ databases">
        <authorList>
            <person name="Kim D.-U."/>
        </authorList>
    </citation>
    <scope>NUCLEOTIDE SEQUENCE [LARGE SCALE GENOMIC DNA]</scope>
    <source>
        <strain evidence="7 8">KACC15460</strain>
    </source>
</reference>
<dbReference type="InterPro" id="IPR028082">
    <property type="entry name" value="Peripla_BP_I"/>
</dbReference>
<feature type="signal peptide" evidence="5">
    <location>
        <begin position="1"/>
        <end position="22"/>
    </location>
</feature>
<evidence type="ECO:0000256" key="4">
    <source>
        <dbReference type="ARBA" id="ARBA00022970"/>
    </source>
</evidence>
<dbReference type="InterPro" id="IPR028081">
    <property type="entry name" value="Leu-bd"/>
</dbReference>
<keyword evidence="2" id="KW-0813">Transport</keyword>
<protein>
    <submittedName>
        <fullName evidence="7">ABC transporter substrate-binding protein</fullName>
    </submittedName>
</protein>
<evidence type="ECO:0000313" key="8">
    <source>
        <dbReference type="Proteomes" id="UP001548832"/>
    </source>
</evidence>
<dbReference type="PRINTS" id="PR00337">
    <property type="entry name" value="LEUILEVALBP"/>
</dbReference>
<evidence type="ECO:0000256" key="3">
    <source>
        <dbReference type="ARBA" id="ARBA00022729"/>
    </source>
</evidence>
<proteinExistence type="inferred from homology"/>
<keyword evidence="8" id="KW-1185">Reference proteome</keyword>
<evidence type="ECO:0000256" key="2">
    <source>
        <dbReference type="ARBA" id="ARBA00022448"/>
    </source>
</evidence>
<keyword evidence="4" id="KW-0029">Amino-acid transport</keyword>
<dbReference type="Gene3D" id="3.40.50.2300">
    <property type="match status" value="2"/>
</dbReference>
<sequence length="365" mass="37999">MRFRSLLLATTALALSAGAAFADIRIAVVGPMTGPNASFGDQLKAGAAAAADDINSHGGIGGEKIEIVVADDACDPRQAVSVANKLIADGITFVNGHFCSGATLPASEVYEESGVVSLTVSTNPQITERGFKSIFRIGGRDDQQGPTASHYILKHFLGRKIAIIDDKSAFGAGLTAEVKSALTAAGQPIVMEARINAGEKDYSALITRLKEAGTEVVYFGGYHAEAGLIMRQSADLGLKLTLFGGDPLSSSEFVAIAGATAEGTLFTFGPDPRKNPEAGAAVDAMRKRGIEPQGWALYSYGIIQTFAQALGKAGSTDPQAVAEALRQGSFETVLGTVKFDAKGDNQAPGFVVYKWSGGQADYARD</sequence>
<comment type="similarity">
    <text evidence="1">Belongs to the leucine-binding protein family.</text>
</comment>
<dbReference type="CDD" id="cd06342">
    <property type="entry name" value="PBP1_ABC_LIVBP-like"/>
    <property type="match status" value="1"/>
</dbReference>